<organism evidence="10 11">
    <name type="scientific">Kribbella sindirgiensis</name>
    <dbReference type="NCBI Taxonomy" id="1124744"/>
    <lineage>
        <taxon>Bacteria</taxon>
        <taxon>Bacillati</taxon>
        <taxon>Actinomycetota</taxon>
        <taxon>Actinomycetes</taxon>
        <taxon>Propionibacteriales</taxon>
        <taxon>Kribbellaceae</taxon>
        <taxon>Kribbella</taxon>
    </lineage>
</organism>
<dbReference type="InterPro" id="IPR029060">
    <property type="entry name" value="PIN-like_dom_sf"/>
</dbReference>
<keyword evidence="11" id="KW-1185">Reference proteome</keyword>
<evidence type="ECO:0000256" key="4">
    <source>
        <dbReference type="ARBA" id="ARBA00022723"/>
    </source>
</evidence>
<comment type="caution">
    <text evidence="10">The sequence shown here is derived from an EMBL/GenBank/DDBJ whole genome shotgun (WGS) entry which is preliminary data.</text>
</comment>
<dbReference type="EMBL" id="SJKA01000011">
    <property type="protein sequence ID" value="TCC28608.1"/>
    <property type="molecule type" value="Genomic_DNA"/>
</dbReference>
<dbReference type="AlphaFoldDB" id="A0A4R0ICY3"/>
<protein>
    <recommendedName>
        <fullName evidence="8">Ribonuclease VapC</fullName>
        <shortName evidence="8">RNase VapC</shortName>
        <ecNumber evidence="8">3.1.-.-</ecNumber>
    </recommendedName>
    <alternativeName>
        <fullName evidence="8">Toxin VapC</fullName>
    </alternativeName>
</protein>
<keyword evidence="8" id="KW-0800">Toxin</keyword>
<name>A0A4R0ICY3_9ACTN</name>
<dbReference type="PANTHER" id="PTHR33653:SF1">
    <property type="entry name" value="RIBONUCLEASE VAPC2"/>
    <property type="match status" value="1"/>
</dbReference>
<dbReference type="Proteomes" id="UP000292695">
    <property type="component" value="Unassembled WGS sequence"/>
</dbReference>
<evidence type="ECO:0000313" key="11">
    <source>
        <dbReference type="Proteomes" id="UP000292695"/>
    </source>
</evidence>
<dbReference type="GO" id="GO:0090729">
    <property type="term" value="F:toxin activity"/>
    <property type="evidence" value="ECO:0007669"/>
    <property type="project" value="UniProtKB-KW"/>
</dbReference>
<dbReference type="Pfam" id="PF01850">
    <property type="entry name" value="PIN"/>
    <property type="match status" value="1"/>
</dbReference>
<evidence type="ECO:0000256" key="3">
    <source>
        <dbReference type="ARBA" id="ARBA00022722"/>
    </source>
</evidence>
<dbReference type="CDD" id="cd09871">
    <property type="entry name" value="PIN_MtVapC28-VapC30-like"/>
    <property type="match status" value="1"/>
</dbReference>
<keyword evidence="3 8" id="KW-0540">Nuclease</keyword>
<sequence>MIIDTSALVAILRAEPDAADFAEAIEGATVRRISAANFLEAAVVMDSARDPVVSRRFDELCAAADLQIEPVTERQARTAREAYRDFGKGSGHPAGLNFGDCFAYALAKDTGEPLLFKGKGFIHTDLASVLSGSAG</sequence>
<evidence type="ECO:0000313" key="10">
    <source>
        <dbReference type="EMBL" id="TCC28608.1"/>
    </source>
</evidence>
<accession>A0A4R0ICY3</accession>
<dbReference type="GO" id="GO:0016787">
    <property type="term" value="F:hydrolase activity"/>
    <property type="evidence" value="ECO:0007669"/>
    <property type="project" value="UniProtKB-KW"/>
</dbReference>
<comment type="cofactor">
    <cofactor evidence="1 8">
        <name>Mg(2+)</name>
        <dbReference type="ChEBI" id="CHEBI:18420"/>
    </cofactor>
</comment>
<dbReference type="HAMAP" id="MF_00265">
    <property type="entry name" value="VapC_Nob1"/>
    <property type="match status" value="1"/>
</dbReference>
<dbReference type="RefSeq" id="WP_131293453.1">
    <property type="nucleotide sequence ID" value="NZ_SJKA01000011.1"/>
</dbReference>
<feature type="binding site" evidence="8">
    <location>
        <position position="4"/>
    </location>
    <ligand>
        <name>Mg(2+)</name>
        <dbReference type="ChEBI" id="CHEBI:18420"/>
    </ligand>
</feature>
<comment type="function">
    <text evidence="8">Toxic component of a toxin-antitoxin (TA) system. An RNase.</text>
</comment>
<dbReference type="InterPro" id="IPR050556">
    <property type="entry name" value="Type_II_TA_system_RNase"/>
</dbReference>
<dbReference type="Gene3D" id="3.40.50.1010">
    <property type="entry name" value="5'-nuclease"/>
    <property type="match status" value="1"/>
</dbReference>
<evidence type="ECO:0000256" key="8">
    <source>
        <dbReference type="HAMAP-Rule" id="MF_00265"/>
    </source>
</evidence>
<dbReference type="GO" id="GO:0000287">
    <property type="term" value="F:magnesium ion binding"/>
    <property type="evidence" value="ECO:0007669"/>
    <property type="project" value="UniProtKB-UniRule"/>
</dbReference>
<evidence type="ECO:0000256" key="6">
    <source>
        <dbReference type="ARBA" id="ARBA00022842"/>
    </source>
</evidence>
<dbReference type="OrthoDB" id="32625at2"/>
<dbReference type="InterPro" id="IPR022907">
    <property type="entry name" value="VapC_family"/>
</dbReference>
<evidence type="ECO:0000256" key="1">
    <source>
        <dbReference type="ARBA" id="ARBA00001946"/>
    </source>
</evidence>
<keyword evidence="5 8" id="KW-0378">Hydrolase</keyword>
<feature type="binding site" evidence="8">
    <location>
        <position position="100"/>
    </location>
    <ligand>
        <name>Mg(2+)</name>
        <dbReference type="ChEBI" id="CHEBI:18420"/>
    </ligand>
</feature>
<dbReference type="SUPFAM" id="SSF88723">
    <property type="entry name" value="PIN domain-like"/>
    <property type="match status" value="1"/>
</dbReference>
<keyword evidence="6 8" id="KW-0460">Magnesium</keyword>
<dbReference type="GO" id="GO:0004540">
    <property type="term" value="F:RNA nuclease activity"/>
    <property type="evidence" value="ECO:0007669"/>
    <property type="project" value="InterPro"/>
</dbReference>
<dbReference type="EC" id="3.1.-.-" evidence="8"/>
<reference evidence="10 11" key="1">
    <citation type="submission" date="2019-02" db="EMBL/GenBank/DDBJ databases">
        <title>Kribbella capetownensis sp. nov. and Kribbella speibonae sp. nov., isolated from soil.</title>
        <authorList>
            <person name="Curtis S.M."/>
            <person name="Norton I."/>
            <person name="Everest G.J."/>
            <person name="Meyers P.R."/>
        </authorList>
    </citation>
    <scope>NUCLEOTIDE SEQUENCE [LARGE SCALE GENOMIC DNA]</scope>
    <source>
        <strain evidence="10 11">DSM 27082</strain>
    </source>
</reference>
<keyword evidence="2 8" id="KW-1277">Toxin-antitoxin system</keyword>
<evidence type="ECO:0000259" key="9">
    <source>
        <dbReference type="Pfam" id="PF01850"/>
    </source>
</evidence>
<evidence type="ECO:0000256" key="7">
    <source>
        <dbReference type="ARBA" id="ARBA00038093"/>
    </source>
</evidence>
<feature type="domain" description="PIN" evidence="9">
    <location>
        <begin position="1"/>
        <end position="125"/>
    </location>
</feature>
<proteinExistence type="inferred from homology"/>
<dbReference type="PANTHER" id="PTHR33653">
    <property type="entry name" value="RIBONUCLEASE VAPC2"/>
    <property type="match status" value="1"/>
</dbReference>
<evidence type="ECO:0000256" key="5">
    <source>
        <dbReference type="ARBA" id="ARBA00022801"/>
    </source>
</evidence>
<gene>
    <name evidence="8" type="primary">vapC</name>
    <name evidence="10" type="ORF">E0H50_27640</name>
</gene>
<comment type="similarity">
    <text evidence="7 8">Belongs to the PINc/VapC protein family.</text>
</comment>
<evidence type="ECO:0000256" key="2">
    <source>
        <dbReference type="ARBA" id="ARBA00022649"/>
    </source>
</evidence>
<keyword evidence="4 8" id="KW-0479">Metal-binding</keyword>
<dbReference type="InterPro" id="IPR002716">
    <property type="entry name" value="PIN_dom"/>
</dbReference>